<accession>A0AAD0WEK9</accession>
<evidence type="ECO:0000313" key="1">
    <source>
        <dbReference type="EMBL" id="AXV67629.1"/>
    </source>
</evidence>
<name>A0AAD0WEK9_9GAMM</name>
<proteinExistence type="predicted"/>
<dbReference type="GeneID" id="99507780"/>
<geneLocation type="plasmid" evidence="1 2">
    <name>unnamed2</name>
</geneLocation>
<dbReference type="Proteomes" id="UP000264605">
    <property type="component" value="Plasmid unnamed2"/>
</dbReference>
<sequence>MSREKVYKIQSRCYKKSNVNNSLSEDNKHIYSVIYKKAPAVEETLRYLLDFIGDELKHPQQDVDLFNHIINKAGQHSLVHNSHLSRAEFFKAFLFTVTSELTAVLDVMVYTGGSGSCIAVWDPLLETISQFLITHKNSAIRAKPNLIEKELNQESLLMVQHFLMSKIVKRTHLFYFGIPNFDESKTLTFKEAFSS</sequence>
<dbReference type="KEGG" id="pdj:D0907_20045"/>
<keyword evidence="1" id="KW-0614">Plasmid</keyword>
<dbReference type="RefSeq" id="WP_118845371.1">
    <property type="nucleotide sequence ID" value="NZ_CP032092.1"/>
</dbReference>
<gene>
    <name evidence="1" type="ORF">D0907_20045</name>
</gene>
<protein>
    <submittedName>
        <fullName evidence="1">Uncharacterized protein</fullName>
    </submittedName>
</protein>
<evidence type="ECO:0000313" key="2">
    <source>
        <dbReference type="Proteomes" id="UP000264605"/>
    </source>
</evidence>
<dbReference type="AlphaFoldDB" id="A0AAD0WEK9"/>
<dbReference type="EMBL" id="CP032092">
    <property type="protein sequence ID" value="AXV67629.1"/>
    <property type="molecule type" value="Genomic_DNA"/>
</dbReference>
<reference evidence="1 2" key="1">
    <citation type="submission" date="2018-08" db="EMBL/GenBank/DDBJ databases">
        <title>Draft genome sequence of Pseudoalteromonas donghaensis HJ51.</title>
        <authorList>
            <person name="Oh J."/>
            <person name="Roh D."/>
        </authorList>
    </citation>
    <scope>NUCLEOTIDE SEQUENCE [LARGE SCALE GENOMIC DNA]</scope>
    <source>
        <strain evidence="1 2">HJ51</strain>
        <plasmid evidence="1 2">unnamed2</plasmid>
    </source>
</reference>
<organism evidence="1 2">
    <name type="scientific">Pseudoalteromonas lipolytica</name>
    <dbReference type="NCBI Taxonomy" id="570156"/>
    <lineage>
        <taxon>Bacteria</taxon>
        <taxon>Pseudomonadati</taxon>
        <taxon>Pseudomonadota</taxon>
        <taxon>Gammaproteobacteria</taxon>
        <taxon>Alteromonadales</taxon>
        <taxon>Pseudoalteromonadaceae</taxon>
        <taxon>Pseudoalteromonas</taxon>
    </lineage>
</organism>